<accession>A0A1X9MLQ1</accession>
<sequence length="39" mass="4622">MKKNQTDHIVSNEAVRGKPFLDIDRVLTENRNEKKQLKK</sequence>
<dbReference type="EMBL" id="CP020814">
    <property type="protein sequence ID" value="ARK32871.1"/>
    <property type="molecule type" value="Genomic_DNA"/>
</dbReference>
<keyword evidence="2" id="KW-1185">Reference proteome</keyword>
<dbReference type="Proteomes" id="UP000193006">
    <property type="component" value="Chromosome"/>
</dbReference>
<gene>
    <name evidence="1" type="ORF">BkAM31D_25060</name>
</gene>
<dbReference type="KEGG" id="bkw:BkAM31D_25060"/>
<proteinExistence type="predicted"/>
<name>A0A1X9MLQ1_9BACI</name>
<reference evidence="1 2" key="1">
    <citation type="submission" date="2017-04" db="EMBL/GenBank/DDBJ databases">
        <title>Bacillus krulwichiae AM31D Genome sequencing and assembly.</title>
        <authorList>
            <person name="Krulwich T.A."/>
            <person name="Anastor L."/>
            <person name="Ehrlich R."/>
            <person name="Ehrlich G.D."/>
            <person name="Janto B."/>
        </authorList>
    </citation>
    <scope>NUCLEOTIDE SEQUENCE [LARGE SCALE GENOMIC DNA]</scope>
    <source>
        <strain evidence="1 2">AM31D</strain>
    </source>
</reference>
<evidence type="ECO:0000313" key="2">
    <source>
        <dbReference type="Proteomes" id="UP000193006"/>
    </source>
</evidence>
<protein>
    <submittedName>
        <fullName evidence="1">Uncharacterized protein</fullName>
    </submittedName>
</protein>
<organism evidence="1 2">
    <name type="scientific">Halalkalibacter krulwichiae</name>
    <dbReference type="NCBI Taxonomy" id="199441"/>
    <lineage>
        <taxon>Bacteria</taxon>
        <taxon>Bacillati</taxon>
        <taxon>Bacillota</taxon>
        <taxon>Bacilli</taxon>
        <taxon>Bacillales</taxon>
        <taxon>Bacillaceae</taxon>
        <taxon>Halalkalibacter</taxon>
    </lineage>
</organism>
<dbReference type="AlphaFoldDB" id="A0A1X9MLQ1"/>
<evidence type="ECO:0000313" key="1">
    <source>
        <dbReference type="EMBL" id="ARK32871.1"/>
    </source>
</evidence>